<dbReference type="SUPFAM" id="SSF47203">
    <property type="entry name" value="Acyl-CoA dehydrogenase C-terminal domain-like"/>
    <property type="match status" value="1"/>
</dbReference>
<name>A0ABT5ZWH5_9ACTN</name>
<sequence>MPELTSPEPGLAQAAHDVAALAAHDAERAEKERQLSHDVMQAVMAAGFGRHFVGVEHGGTAGTFAELSAAVAVIGAKCPATAWCASLAASMARMVGYLPEEGRKQVWRDGPDALVVGGVSPIGRAHPEQDGWLLSGTWPYISAVAHSDWALVCGVAKSDTGYEPRLFCIPRADYQVKRTWSDVGMRATGSDTLVAEDVFVPASLSSPLTDLLEGAAASSAPPCHSVPLTAVNGLFFTLPILGAAEGALGLWSSYAAQKIRSWSPKQPGPTRGFYEETLARASGTIDAGRLLLERAARVADRGAQASPLERARNQRDCALAADLLVTAVNQLFRASGTAGHSVHHPLQRLWRDANSAAGHVVLQPGPGAAAYAVSALDLDD</sequence>
<evidence type="ECO:0000259" key="2">
    <source>
        <dbReference type="Pfam" id="PF08028"/>
    </source>
</evidence>
<dbReference type="RefSeq" id="WP_276096305.1">
    <property type="nucleotide sequence ID" value="NZ_JARJBC010000025.1"/>
</dbReference>
<dbReference type="Gene3D" id="1.10.540.10">
    <property type="entry name" value="Acyl-CoA dehydrogenase/oxidase, N-terminal domain"/>
    <property type="match status" value="1"/>
</dbReference>
<dbReference type="InterPro" id="IPR037069">
    <property type="entry name" value="AcylCoA_DH/ox_N_sf"/>
</dbReference>
<evidence type="ECO:0000313" key="4">
    <source>
        <dbReference type="Proteomes" id="UP001216579"/>
    </source>
</evidence>
<gene>
    <name evidence="3" type="ORF">P3G67_30050</name>
</gene>
<dbReference type="SUPFAM" id="SSF56645">
    <property type="entry name" value="Acyl-CoA dehydrogenase NM domain-like"/>
    <property type="match status" value="1"/>
</dbReference>
<dbReference type="InterPro" id="IPR013107">
    <property type="entry name" value="Acyl-CoA_DH_C"/>
</dbReference>
<dbReference type="GO" id="GO:0016787">
    <property type="term" value="F:hydrolase activity"/>
    <property type="evidence" value="ECO:0007669"/>
    <property type="project" value="UniProtKB-KW"/>
</dbReference>
<protein>
    <submittedName>
        <fullName evidence="3">Hydrolase</fullName>
    </submittedName>
</protein>
<dbReference type="PANTHER" id="PTHR48083:SF19">
    <property type="entry name" value="FLAVIN-DEPENDENT MONOOXYGENASE, OXYGENASE SUBUNIT HSAA"/>
    <property type="match status" value="1"/>
</dbReference>
<keyword evidence="4" id="KW-1185">Reference proteome</keyword>
<dbReference type="InterPro" id="IPR036250">
    <property type="entry name" value="AcylCo_DH-like_C"/>
</dbReference>
<dbReference type="Gene3D" id="2.40.110.10">
    <property type="entry name" value="Butyryl-CoA Dehydrogenase, subunit A, domain 2"/>
    <property type="match status" value="1"/>
</dbReference>
<comment type="caution">
    <text evidence="3">The sequence shown here is derived from an EMBL/GenBank/DDBJ whole genome shotgun (WGS) entry which is preliminary data.</text>
</comment>
<organism evidence="3 4">
    <name type="scientific">Streptomyces silvisoli</name>
    <dbReference type="NCBI Taxonomy" id="3034235"/>
    <lineage>
        <taxon>Bacteria</taxon>
        <taxon>Bacillati</taxon>
        <taxon>Actinomycetota</taxon>
        <taxon>Actinomycetes</taxon>
        <taxon>Kitasatosporales</taxon>
        <taxon>Streptomycetaceae</taxon>
        <taxon>Streptomyces</taxon>
    </lineage>
</organism>
<dbReference type="Proteomes" id="UP001216579">
    <property type="component" value="Unassembled WGS sequence"/>
</dbReference>
<dbReference type="Pfam" id="PF08028">
    <property type="entry name" value="Acyl-CoA_dh_2"/>
    <property type="match status" value="1"/>
</dbReference>
<accession>A0ABT5ZWH5</accession>
<dbReference type="EMBL" id="JARJBC010000025">
    <property type="protein sequence ID" value="MDF3293378.1"/>
    <property type="molecule type" value="Genomic_DNA"/>
</dbReference>
<feature type="domain" description="Acyl-CoA dehydrogenase C-terminal" evidence="2">
    <location>
        <begin position="236"/>
        <end position="363"/>
    </location>
</feature>
<dbReference type="Gene3D" id="1.20.140.10">
    <property type="entry name" value="Butyryl-CoA Dehydrogenase, subunit A, domain 3"/>
    <property type="match status" value="1"/>
</dbReference>
<dbReference type="PIRSF" id="PIRSF016578">
    <property type="entry name" value="HsaA"/>
    <property type="match status" value="1"/>
</dbReference>
<evidence type="ECO:0000313" key="3">
    <source>
        <dbReference type="EMBL" id="MDF3293378.1"/>
    </source>
</evidence>
<dbReference type="InterPro" id="IPR046373">
    <property type="entry name" value="Acyl-CoA_Oxase/DH_mid-dom_sf"/>
</dbReference>
<keyword evidence="1" id="KW-0560">Oxidoreductase</keyword>
<dbReference type="InterPro" id="IPR050741">
    <property type="entry name" value="Acyl-CoA_dehydrogenase"/>
</dbReference>
<keyword evidence="3" id="KW-0378">Hydrolase</keyword>
<dbReference type="PANTHER" id="PTHR48083">
    <property type="entry name" value="MEDIUM-CHAIN SPECIFIC ACYL-COA DEHYDROGENASE, MITOCHONDRIAL-RELATED"/>
    <property type="match status" value="1"/>
</dbReference>
<evidence type="ECO:0000256" key="1">
    <source>
        <dbReference type="ARBA" id="ARBA00023002"/>
    </source>
</evidence>
<dbReference type="InterPro" id="IPR009100">
    <property type="entry name" value="AcylCoA_DH/oxidase_NM_dom_sf"/>
</dbReference>
<proteinExistence type="predicted"/>
<reference evidence="3 4" key="1">
    <citation type="submission" date="2023-03" db="EMBL/GenBank/DDBJ databases">
        <title>Draft genome sequence of Streptomyces sp. RB6PN23 isolated from peat swamp forest in Thailand.</title>
        <authorList>
            <person name="Klaysubun C."/>
            <person name="Duangmal K."/>
        </authorList>
    </citation>
    <scope>NUCLEOTIDE SEQUENCE [LARGE SCALE GENOMIC DNA]</scope>
    <source>
        <strain evidence="3 4">RB6PN23</strain>
    </source>
</reference>